<evidence type="ECO:0000313" key="3">
    <source>
        <dbReference type="EMBL" id="GHG31242.1"/>
    </source>
</evidence>
<dbReference type="Proteomes" id="UP000649955">
    <property type="component" value="Unassembled WGS sequence"/>
</dbReference>
<keyword evidence="3" id="KW-0808">Transferase</keyword>
<dbReference type="InterPro" id="IPR036890">
    <property type="entry name" value="HATPase_C_sf"/>
</dbReference>
<dbReference type="Pfam" id="PF13581">
    <property type="entry name" value="HATPase_c_2"/>
    <property type="match status" value="1"/>
</dbReference>
<reference evidence="4" key="1">
    <citation type="journal article" date="2019" name="Int. J. Syst. Evol. Microbiol.">
        <title>The Global Catalogue of Microorganisms (GCM) 10K type strain sequencing project: providing services to taxonomists for standard genome sequencing and annotation.</title>
        <authorList>
            <consortium name="The Broad Institute Genomics Platform"/>
            <consortium name="The Broad Institute Genome Sequencing Center for Infectious Disease"/>
            <person name="Wu L."/>
            <person name="Ma J."/>
        </authorList>
    </citation>
    <scope>NUCLEOTIDE SEQUENCE [LARGE SCALE GENOMIC DNA]</scope>
    <source>
        <strain evidence="4">CGMCC 4.7680</strain>
    </source>
</reference>
<evidence type="ECO:0000313" key="4">
    <source>
        <dbReference type="Proteomes" id="UP000649955"/>
    </source>
</evidence>
<name>A0ABQ3KN96_9PSEU</name>
<dbReference type="Gene3D" id="3.30.565.10">
    <property type="entry name" value="Histidine kinase-like ATPase, C-terminal domain"/>
    <property type="match status" value="1"/>
</dbReference>
<organism evidence="3 4">
    <name type="scientific">Amycolatopsis bullii</name>
    <dbReference type="NCBI Taxonomy" id="941987"/>
    <lineage>
        <taxon>Bacteria</taxon>
        <taxon>Bacillati</taxon>
        <taxon>Actinomycetota</taxon>
        <taxon>Actinomycetes</taxon>
        <taxon>Pseudonocardiales</taxon>
        <taxon>Pseudonocardiaceae</taxon>
        <taxon>Amycolatopsis</taxon>
    </lineage>
</organism>
<keyword evidence="1" id="KW-0723">Serine/threonine-protein kinase</keyword>
<dbReference type="GO" id="GO:0016301">
    <property type="term" value="F:kinase activity"/>
    <property type="evidence" value="ECO:0007669"/>
    <property type="project" value="UniProtKB-KW"/>
</dbReference>
<keyword evidence="4" id="KW-1185">Reference proteome</keyword>
<evidence type="ECO:0000256" key="1">
    <source>
        <dbReference type="ARBA" id="ARBA00022527"/>
    </source>
</evidence>
<dbReference type="RefSeq" id="WP_191314589.1">
    <property type="nucleotide sequence ID" value="NZ_BNAW01000032.1"/>
</dbReference>
<comment type="caution">
    <text evidence="3">The sequence shown here is derived from an EMBL/GenBank/DDBJ whole genome shotgun (WGS) entry which is preliminary data.</text>
</comment>
<feature type="domain" description="Histidine kinase/HSP90-like ATPase" evidence="2">
    <location>
        <begin position="23"/>
        <end position="128"/>
    </location>
</feature>
<dbReference type="InterPro" id="IPR003594">
    <property type="entry name" value="HATPase_dom"/>
</dbReference>
<proteinExistence type="predicted"/>
<dbReference type="PANTHER" id="PTHR35526:SF3">
    <property type="entry name" value="ANTI-SIGMA-F FACTOR RSBW"/>
    <property type="match status" value="1"/>
</dbReference>
<dbReference type="PANTHER" id="PTHR35526">
    <property type="entry name" value="ANTI-SIGMA-F FACTOR RSBW-RELATED"/>
    <property type="match status" value="1"/>
</dbReference>
<sequence length="138" mass="15169">MPTEQQTPQVDDSLRVVALEVADDLAELARVRAWADRLLQDLPEEQRVEALLVVDELTSNALRHGSPPRQVRLLRKRNWLSVEVDDTCVDPACPRPPSAEGGHGLKLVAGMSVSWGQWQRPTGKTVWAELDLTGAASG</sequence>
<dbReference type="InterPro" id="IPR050267">
    <property type="entry name" value="Anti-sigma-factor_SerPK"/>
</dbReference>
<gene>
    <name evidence="3" type="ORF">GCM10017567_59180</name>
</gene>
<dbReference type="EMBL" id="BNAW01000032">
    <property type="protein sequence ID" value="GHG31242.1"/>
    <property type="molecule type" value="Genomic_DNA"/>
</dbReference>
<evidence type="ECO:0000259" key="2">
    <source>
        <dbReference type="Pfam" id="PF13581"/>
    </source>
</evidence>
<protein>
    <submittedName>
        <fullName evidence="3">Histidine kinase</fullName>
    </submittedName>
</protein>
<dbReference type="SUPFAM" id="SSF55874">
    <property type="entry name" value="ATPase domain of HSP90 chaperone/DNA topoisomerase II/histidine kinase"/>
    <property type="match status" value="1"/>
</dbReference>
<dbReference type="CDD" id="cd16936">
    <property type="entry name" value="HATPase_RsbW-like"/>
    <property type="match status" value="1"/>
</dbReference>
<accession>A0ABQ3KN96</accession>
<keyword evidence="3" id="KW-0418">Kinase</keyword>